<dbReference type="PANTHER" id="PTHR35587">
    <property type="entry name" value="EXPRESSED PROTEIN"/>
    <property type="match status" value="1"/>
</dbReference>
<dbReference type="OrthoDB" id="2873061at2759"/>
<reference evidence="2" key="1">
    <citation type="journal article" date="2017" name="Nat. Ecol. Evol.">
        <title>Genome expansion and lineage-specific genetic innovations in the forest pathogenic fungi Armillaria.</title>
        <authorList>
            <person name="Sipos G."/>
            <person name="Prasanna A.N."/>
            <person name="Walter M.C."/>
            <person name="O'Connor E."/>
            <person name="Balint B."/>
            <person name="Krizsan K."/>
            <person name="Kiss B."/>
            <person name="Hess J."/>
            <person name="Varga T."/>
            <person name="Slot J."/>
            <person name="Riley R."/>
            <person name="Boka B."/>
            <person name="Rigling D."/>
            <person name="Barry K."/>
            <person name="Lee J."/>
            <person name="Mihaltcheva S."/>
            <person name="LaButti K."/>
            <person name="Lipzen A."/>
            <person name="Waldron R."/>
            <person name="Moloney N.M."/>
            <person name="Sperisen C."/>
            <person name="Kredics L."/>
            <person name="Vagvoelgyi C."/>
            <person name="Patrignani A."/>
            <person name="Fitzpatrick D."/>
            <person name="Nagy I."/>
            <person name="Doyle S."/>
            <person name="Anderson J.B."/>
            <person name="Grigoriev I.V."/>
            <person name="Gueldener U."/>
            <person name="Muensterkoetter M."/>
            <person name="Nagy L.G."/>
        </authorList>
    </citation>
    <scope>NUCLEOTIDE SEQUENCE [LARGE SCALE GENOMIC DNA]</scope>
    <source>
        <strain evidence="2">Ar21-2</strain>
    </source>
</reference>
<evidence type="ECO:0000313" key="1">
    <source>
        <dbReference type="EMBL" id="PBK98802.1"/>
    </source>
</evidence>
<sequence length="144" mass="15422">MSAPETTIATRSNQGTVAPKEALKLRLDLNLEVEIAIQAKVNGDITLSLLMPRTQSYKAQVEPRRTCCLGSVAAVAQRKDQGGSVDLNSGFMSIFREPRFPRGLTATSLAGCLGCLNVEVTTEIDGTEFTALAGVPPFKLKLNL</sequence>
<dbReference type="EMBL" id="KZ293648">
    <property type="protein sequence ID" value="PBK98802.1"/>
    <property type="molecule type" value="Genomic_DNA"/>
</dbReference>
<dbReference type="AlphaFoldDB" id="A0A2H3E505"/>
<accession>A0A2H3E505</accession>
<proteinExistence type="predicted"/>
<name>A0A2H3E505_ARMGA</name>
<dbReference type="InParanoid" id="A0A2H3E505"/>
<dbReference type="PANTHER" id="PTHR35587:SF3">
    <property type="entry name" value="EXPRESSED PROTEIN"/>
    <property type="match status" value="1"/>
</dbReference>
<gene>
    <name evidence="1" type="ORF">ARMGADRAFT_1075595</name>
</gene>
<organism evidence="1 2">
    <name type="scientific">Armillaria gallica</name>
    <name type="common">Bulbous honey fungus</name>
    <name type="synonym">Armillaria bulbosa</name>
    <dbReference type="NCBI Taxonomy" id="47427"/>
    <lineage>
        <taxon>Eukaryota</taxon>
        <taxon>Fungi</taxon>
        <taxon>Dikarya</taxon>
        <taxon>Basidiomycota</taxon>
        <taxon>Agaricomycotina</taxon>
        <taxon>Agaricomycetes</taxon>
        <taxon>Agaricomycetidae</taxon>
        <taxon>Agaricales</taxon>
        <taxon>Marasmiineae</taxon>
        <taxon>Physalacriaceae</taxon>
        <taxon>Armillaria</taxon>
    </lineage>
</organism>
<protein>
    <submittedName>
        <fullName evidence="1">Uncharacterized protein</fullName>
    </submittedName>
</protein>
<evidence type="ECO:0000313" key="2">
    <source>
        <dbReference type="Proteomes" id="UP000217790"/>
    </source>
</evidence>
<dbReference type="Proteomes" id="UP000217790">
    <property type="component" value="Unassembled WGS sequence"/>
</dbReference>
<keyword evidence="2" id="KW-1185">Reference proteome</keyword>